<keyword evidence="11" id="KW-0175">Coiled coil</keyword>
<evidence type="ECO:0000256" key="5">
    <source>
        <dbReference type="ARBA" id="ARBA00022729"/>
    </source>
</evidence>
<keyword evidence="9" id="KW-0998">Cell outer membrane</keyword>
<name>A0ABT3PRX6_9BACT</name>
<dbReference type="PROSITE" id="PS51123">
    <property type="entry name" value="OMPA_2"/>
    <property type="match status" value="1"/>
</dbReference>
<dbReference type="SUPFAM" id="SSF56925">
    <property type="entry name" value="OMPA-like"/>
    <property type="match status" value="1"/>
</dbReference>
<evidence type="ECO:0000256" key="12">
    <source>
        <dbReference type="SAM" id="SignalP"/>
    </source>
</evidence>
<accession>A0ABT3PRX6</accession>
<dbReference type="PANTHER" id="PTHR30329:SF21">
    <property type="entry name" value="LIPOPROTEIN YIAD-RELATED"/>
    <property type="match status" value="1"/>
</dbReference>
<evidence type="ECO:0000259" key="13">
    <source>
        <dbReference type="PROSITE" id="PS51123"/>
    </source>
</evidence>
<dbReference type="PRINTS" id="PR01021">
    <property type="entry name" value="OMPADOMAIN"/>
</dbReference>
<feature type="domain" description="OmpA-like" evidence="13">
    <location>
        <begin position="290"/>
        <end position="407"/>
    </location>
</feature>
<dbReference type="CDD" id="cd07185">
    <property type="entry name" value="OmpA_C-like"/>
    <property type="match status" value="1"/>
</dbReference>
<dbReference type="EMBL" id="JAGGJA010000015">
    <property type="protein sequence ID" value="MCW9708613.1"/>
    <property type="molecule type" value="Genomic_DNA"/>
</dbReference>
<evidence type="ECO:0000256" key="10">
    <source>
        <dbReference type="PROSITE-ProRule" id="PRU00473"/>
    </source>
</evidence>
<keyword evidence="2" id="KW-0813">Transport</keyword>
<dbReference type="InterPro" id="IPR011250">
    <property type="entry name" value="OMP/PagP_B-barrel"/>
</dbReference>
<dbReference type="Proteomes" id="UP001207918">
    <property type="component" value="Unassembled WGS sequence"/>
</dbReference>
<dbReference type="InterPro" id="IPR006665">
    <property type="entry name" value="OmpA-like"/>
</dbReference>
<dbReference type="PANTHER" id="PTHR30329">
    <property type="entry name" value="STATOR ELEMENT OF FLAGELLAR MOTOR COMPLEX"/>
    <property type="match status" value="1"/>
</dbReference>
<evidence type="ECO:0000256" key="1">
    <source>
        <dbReference type="ARBA" id="ARBA00004571"/>
    </source>
</evidence>
<dbReference type="InterPro" id="IPR036737">
    <property type="entry name" value="OmpA-like_sf"/>
</dbReference>
<evidence type="ECO:0000256" key="2">
    <source>
        <dbReference type="ARBA" id="ARBA00022448"/>
    </source>
</evidence>
<dbReference type="InterPro" id="IPR027385">
    <property type="entry name" value="Beta-barrel_OMP"/>
</dbReference>
<keyword evidence="8 10" id="KW-0472">Membrane</keyword>
<comment type="caution">
    <text evidence="14">The sequence shown here is derived from an EMBL/GenBank/DDBJ whole genome shotgun (WGS) entry which is preliminary data.</text>
</comment>
<evidence type="ECO:0000256" key="8">
    <source>
        <dbReference type="ARBA" id="ARBA00023136"/>
    </source>
</evidence>
<sequence>MKKMIPVVLALLFVTGIQSVQAQTAEQPLGFKVLFGTQGYDGDLGNELTDFASYDHLYGVGFAAYLNSYFDLSLDARLMTFDVENGPDDAYFERRNSLFETDNLNFNLMLRLKPWAGRSRLDPYAAAGLGFNFLQDNSGVRNDESQFAFGIPLGIGVNYKINETILLNVQGTYNRTFSDDIDNYPLAAGEAAPTLSDEEVNAHIDFDGKDHDDFFTTSIGLVFNFGGGETMDDDERLLRQSLENLEAAEGSSNEAAKTLRQAQKLNDETLAALDELRDAIDQMPEESENLKAEMVRIVNNIQFEFDKDEIISPAYDELNSLAAIIQEYKGLSIDIAARADDRGTQSYNDELSMRRAQAVKDYLINQGVDASRITTSALGETDPLMQGRSQTAHAQNRSVQLTLSYKSPM</sequence>
<protein>
    <submittedName>
        <fullName evidence="14">OmpA family protein</fullName>
    </submittedName>
</protein>
<evidence type="ECO:0000256" key="3">
    <source>
        <dbReference type="ARBA" id="ARBA00022452"/>
    </source>
</evidence>
<dbReference type="Gene3D" id="2.40.160.20">
    <property type="match status" value="1"/>
</dbReference>
<dbReference type="Pfam" id="PF13505">
    <property type="entry name" value="OMP_b-brl"/>
    <property type="match status" value="1"/>
</dbReference>
<evidence type="ECO:0000256" key="9">
    <source>
        <dbReference type="ARBA" id="ARBA00023237"/>
    </source>
</evidence>
<keyword evidence="3" id="KW-1134">Transmembrane beta strand</keyword>
<dbReference type="Pfam" id="PF00691">
    <property type="entry name" value="OmpA"/>
    <property type="match status" value="1"/>
</dbReference>
<evidence type="ECO:0000256" key="11">
    <source>
        <dbReference type="SAM" id="Coils"/>
    </source>
</evidence>
<evidence type="ECO:0000256" key="7">
    <source>
        <dbReference type="ARBA" id="ARBA00023114"/>
    </source>
</evidence>
<reference evidence="14 15" key="1">
    <citation type="submission" date="2021-03" db="EMBL/GenBank/DDBJ databases">
        <title>Aliifodinibius sp. nov., a new bacterium isolated from saline soil.</title>
        <authorList>
            <person name="Galisteo C."/>
            <person name="De La Haba R."/>
            <person name="Sanchez-Porro C."/>
            <person name="Ventosa A."/>
        </authorList>
    </citation>
    <scope>NUCLEOTIDE SEQUENCE [LARGE SCALE GENOMIC DNA]</scope>
    <source>
        <strain evidence="14 15">1BSP15-2V2</strain>
    </source>
</reference>
<evidence type="ECO:0000256" key="4">
    <source>
        <dbReference type="ARBA" id="ARBA00022692"/>
    </source>
</evidence>
<keyword evidence="15" id="KW-1185">Reference proteome</keyword>
<evidence type="ECO:0000256" key="6">
    <source>
        <dbReference type="ARBA" id="ARBA00023065"/>
    </source>
</evidence>
<keyword evidence="5 12" id="KW-0732">Signal</keyword>
<proteinExistence type="predicted"/>
<feature type="signal peptide" evidence="12">
    <location>
        <begin position="1"/>
        <end position="22"/>
    </location>
</feature>
<keyword evidence="4" id="KW-0812">Transmembrane</keyword>
<dbReference type="Gene3D" id="3.30.1330.60">
    <property type="entry name" value="OmpA-like domain"/>
    <property type="match status" value="1"/>
</dbReference>
<gene>
    <name evidence="14" type="ORF">J6I44_17260</name>
</gene>
<evidence type="ECO:0000313" key="14">
    <source>
        <dbReference type="EMBL" id="MCW9708613.1"/>
    </source>
</evidence>
<feature type="chain" id="PRO_5045760397" evidence="12">
    <location>
        <begin position="23"/>
        <end position="409"/>
    </location>
</feature>
<keyword evidence="6" id="KW-0406">Ion transport</keyword>
<organism evidence="14 15">
    <name type="scientific">Fodinibius salsisoli</name>
    <dbReference type="NCBI Taxonomy" id="2820877"/>
    <lineage>
        <taxon>Bacteria</taxon>
        <taxon>Pseudomonadati</taxon>
        <taxon>Balneolota</taxon>
        <taxon>Balneolia</taxon>
        <taxon>Balneolales</taxon>
        <taxon>Balneolaceae</taxon>
        <taxon>Fodinibius</taxon>
    </lineage>
</organism>
<feature type="coiled-coil region" evidence="11">
    <location>
        <begin position="245"/>
        <end position="293"/>
    </location>
</feature>
<comment type="subcellular location">
    <subcellularLocation>
        <location evidence="1">Cell outer membrane</location>
        <topology evidence="1">Multi-pass membrane protein</topology>
    </subcellularLocation>
</comment>
<dbReference type="SUPFAM" id="SSF103088">
    <property type="entry name" value="OmpA-like"/>
    <property type="match status" value="1"/>
</dbReference>
<keyword evidence="7" id="KW-0626">Porin</keyword>
<dbReference type="InterPro" id="IPR050330">
    <property type="entry name" value="Bact_OuterMem_StrucFunc"/>
</dbReference>
<dbReference type="RefSeq" id="WP_265767400.1">
    <property type="nucleotide sequence ID" value="NZ_JAGGJA010000015.1"/>
</dbReference>
<evidence type="ECO:0000313" key="15">
    <source>
        <dbReference type="Proteomes" id="UP001207918"/>
    </source>
</evidence>
<dbReference type="InterPro" id="IPR006664">
    <property type="entry name" value="OMP_bac"/>
</dbReference>